<evidence type="ECO:0000256" key="1">
    <source>
        <dbReference type="ARBA" id="ARBA00004370"/>
    </source>
</evidence>
<feature type="region of interest" description="Disordered" evidence="7">
    <location>
        <begin position="341"/>
        <end position="360"/>
    </location>
</feature>
<evidence type="ECO:0000313" key="11">
    <source>
        <dbReference type="Proteomes" id="UP001610335"/>
    </source>
</evidence>
<keyword evidence="9" id="KW-0732">Signal</keyword>
<evidence type="ECO:0000256" key="4">
    <source>
        <dbReference type="ARBA" id="ARBA00022692"/>
    </source>
</evidence>
<keyword evidence="6 8" id="KW-0472">Membrane</keyword>
<dbReference type="InterPro" id="IPR051706">
    <property type="entry name" value="Glycosyltransferase_domain"/>
</dbReference>
<evidence type="ECO:0000256" key="2">
    <source>
        <dbReference type="ARBA" id="ARBA00009003"/>
    </source>
</evidence>
<organism evidence="10 11">
    <name type="scientific">Aspergillus cavernicola</name>
    <dbReference type="NCBI Taxonomy" id="176166"/>
    <lineage>
        <taxon>Eukaryota</taxon>
        <taxon>Fungi</taxon>
        <taxon>Dikarya</taxon>
        <taxon>Ascomycota</taxon>
        <taxon>Pezizomycotina</taxon>
        <taxon>Eurotiomycetes</taxon>
        <taxon>Eurotiomycetidae</taxon>
        <taxon>Eurotiales</taxon>
        <taxon>Aspergillaceae</taxon>
        <taxon>Aspergillus</taxon>
        <taxon>Aspergillus subgen. Nidulantes</taxon>
    </lineage>
</organism>
<evidence type="ECO:0000313" key="10">
    <source>
        <dbReference type="EMBL" id="KAL2831545.1"/>
    </source>
</evidence>
<sequence>MRRGLLIFLLINLLILSLLVRSVSTLLSLLVEDAAADTIHRAELSSPDSSLIEQRPQIIPKIIHQTYKNETIPEVWVDAQQSCIDLHPDYEYILWTNEKSRDFIAAEYPWFLETFDGYKYPIQCADSIRYFVLAHYGGTYIDLDDGCNRRLDPLLTYPAWVRRTVPTGISNDAMGSVPQHPFFLRVIELLQQYDRHWLLPYITVMYSTGPLFLSVIWKEYMQDHPSEMSRVRILMQDEYNKYSWSFFTHHTGNSWHGKDAHFIFWMGQHWMFLTFCGFFLAVVVGFCLIWTYSRIVLLGSQYRYRYTKVPSISTPFRLSFSPSQRAHRMMPTLLRRVSFKKDEESGGATETSYELGHRDD</sequence>
<keyword evidence="11" id="KW-1185">Reference proteome</keyword>
<name>A0ABR4IUV5_9EURO</name>
<protein>
    <submittedName>
        <fullName evidence="10">Nucleotide-diphospho-sugar transferase</fullName>
    </submittedName>
</protein>
<accession>A0ABR4IUV5</accession>
<dbReference type="SUPFAM" id="SSF53448">
    <property type="entry name" value="Nucleotide-diphospho-sugar transferases"/>
    <property type="match status" value="1"/>
</dbReference>
<dbReference type="PANTHER" id="PTHR32385:SF20">
    <property type="entry name" value="MANNOSYL PHOSPHORYLINOSITOL CERAMIDE SYNTHASE CSH1-RELATED"/>
    <property type="match status" value="1"/>
</dbReference>
<proteinExistence type="inferred from homology"/>
<dbReference type="Gene3D" id="3.90.550.20">
    <property type="match status" value="1"/>
</dbReference>
<dbReference type="PANTHER" id="PTHR32385">
    <property type="entry name" value="MANNOSYL PHOSPHORYLINOSITOL CERAMIDE SYNTHASE"/>
    <property type="match status" value="1"/>
</dbReference>
<evidence type="ECO:0000256" key="7">
    <source>
        <dbReference type="SAM" id="MobiDB-lite"/>
    </source>
</evidence>
<dbReference type="InterPro" id="IPR029044">
    <property type="entry name" value="Nucleotide-diphossugar_trans"/>
</dbReference>
<keyword evidence="4 8" id="KW-0812">Transmembrane</keyword>
<keyword evidence="3 10" id="KW-0808">Transferase</keyword>
<comment type="caution">
    <text evidence="10">The sequence shown here is derived from an EMBL/GenBank/DDBJ whole genome shotgun (WGS) entry which is preliminary data.</text>
</comment>
<comment type="subcellular location">
    <subcellularLocation>
        <location evidence="1">Membrane</location>
    </subcellularLocation>
</comment>
<evidence type="ECO:0000256" key="9">
    <source>
        <dbReference type="SAM" id="SignalP"/>
    </source>
</evidence>
<dbReference type="Proteomes" id="UP001610335">
    <property type="component" value="Unassembled WGS sequence"/>
</dbReference>
<dbReference type="GO" id="GO:0016740">
    <property type="term" value="F:transferase activity"/>
    <property type="evidence" value="ECO:0007669"/>
    <property type="project" value="UniProtKB-KW"/>
</dbReference>
<dbReference type="InterPro" id="IPR007577">
    <property type="entry name" value="GlycoTrfase_DXD_sugar-bd_CS"/>
</dbReference>
<evidence type="ECO:0000256" key="5">
    <source>
        <dbReference type="ARBA" id="ARBA00022989"/>
    </source>
</evidence>
<dbReference type="EMBL" id="JBFXLS010000009">
    <property type="protein sequence ID" value="KAL2831545.1"/>
    <property type="molecule type" value="Genomic_DNA"/>
</dbReference>
<evidence type="ECO:0000256" key="8">
    <source>
        <dbReference type="SAM" id="Phobius"/>
    </source>
</evidence>
<feature type="chain" id="PRO_5045871248" evidence="9">
    <location>
        <begin position="26"/>
        <end position="360"/>
    </location>
</feature>
<gene>
    <name evidence="10" type="ORF">BDW59DRAFT_140269</name>
</gene>
<feature type="signal peptide" evidence="9">
    <location>
        <begin position="1"/>
        <end position="25"/>
    </location>
</feature>
<evidence type="ECO:0000256" key="3">
    <source>
        <dbReference type="ARBA" id="ARBA00022679"/>
    </source>
</evidence>
<dbReference type="Pfam" id="PF04488">
    <property type="entry name" value="Gly_transf_sug"/>
    <property type="match status" value="1"/>
</dbReference>
<feature type="transmembrane region" description="Helical" evidence="8">
    <location>
        <begin position="270"/>
        <end position="292"/>
    </location>
</feature>
<keyword evidence="5 8" id="KW-1133">Transmembrane helix</keyword>
<evidence type="ECO:0000256" key="6">
    <source>
        <dbReference type="ARBA" id="ARBA00023136"/>
    </source>
</evidence>
<comment type="similarity">
    <text evidence="2">Belongs to the glycosyltransferase 32 family.</text>
</comment>
<reference evidence="10 11" key="1">
    <citation type="submission" date="2024-07" db="EMBL/GenBank/DDBJ databases">
        <title>Section-level genome sequencing and comparative genomics of Aspergillus sections Usti and Cavernicolus.</title>
        <authorList>
            <consortium name="Lawrence Berkeley National Laboratory"/>
            <person name="Nybo J.L."/>
            <person name="Vesth T.C."/>
            <person name="Theobald S."/>
            <person name="Frisvad J.C."/>
            <person name="Larsen T.O."/>
            <person name="Kjaerboelling I."/>
            <person name="Rothschild-Mancinelli K."/>
            <person name="Lyhne E.K."/>
            <person name="Kogle M.E."/>
            <person name="Barry K."/>
            <person name="Clum A."/>
            <person name="Na H."/>
            <person name="Ledsgaard L."/>
            <person name="Lin J."/>
            <person name="Lipzen A."/>
            <person name="Kuo A."/>
            <person name="Riley R."/>
            <person name="Mondo S."/>
            <person name="LaButti K."/>
            <person name="Haridas S."/>
            <person name="Pangalinan J."/>
            <person name="Salamov A.A."/>
            <person name="Simmons B.A."/>
            <person name="Magnuson J.K."/>
            <person name="Chen J."/>
            <person name="Drula E."/>
            <person name="Henrissat B."/>
            <person name="Wiebenga A."/>
            <person name="Lubbers R.J."/>
            <person name="Gomes A.C."/>
            <person name="Makela M.R."/>
            <person name="Stajich J."/>
            <person name="Grigoriev I.V."/>
            <person name="Mortensen U.H."/>
            <person name="De vries R.P."/>
            <person name="Baker S.E."/>
            <person name="Andersen M.R."/>
        </authorList>
    </citation>
    <scope>NUCLEOTIDE SEQUENCE [LARGE SCALE GENOMIC DNA]</scope>
    <source>
        <strain evidence="10 11">CBS 600.67</strain>
    </source>
</reference>